<accession>A0ACD4NHY8</accession>
<sequence length="313" mass="33998">MNLRQLASFVGVYEEGSFNKAARRLHATQSGLSMQIQNLEAVTGVTLFERSARGVAPTVAGRKLYARAIEILREMEKARAELSTLAGDVTGTLRVGLMPTFTRGVLAPALASFTRDYRHVELKIVEAYSAVLTEAVAAGELDFAVVPRASPREGVRSRHLGTDKEMLVAGAGQGLAHLAPADFRVRRSLKLVLPARGNARRDGFEAFAEANGLSIEAIMDMDAMIATLEFVANSDWMTILPATICSNDLDGRVRTLHPILDPPLTVDYRVIEAAKGALSPAATLFLDRLEQEYRVSDARWAAILEVTAQPVEP</sequence>
<protein>
    <submittedName>
        <fullName evidence="1">LysR family transcriptional regulator</fullName>
    </submittedName>
</protein>
<gene>
    <name evidence="1" type="ORF">OXU80_15990</name>
</gene>
<evidence type="ECO:0000313" key="2">
    <source>
        <dbReference type="Proteomes" id="UP001163223"/>
    </source>
</evidence>
<dbReference type="EMBL" id="CP113520">
    <property type="protein sequence ID" value="WAJ26393.1"/>
    <property type="molecule type" value="Genomic_DNA"/>
</dbReference>
<organism evidence="1 2">
    <name type="scientific">Antarcticirhabdus aurantiaca</name>
    <dbReference type="NCBI Taxonomy" id="2606717"/>
    <lineage>
        <taxon>Bacteria</taxon>
        <taxon>Pseudomonadati</taxon>
        <taxon>Pseudomonadota</taxon>
        <taxon>Alphaproteobacteria</taxon>
        <taxon>Hyphomicrobiales</taxon>
        <taxon>Aurantimonadaceae</taxon>
        <taxon>Antarcticirhabdus</taxon>
    </lineage>
</organism>
<evidence type="ECO:0000313" key="1">
    <source>
        <dbReference type="EMBL" id="WAJ26393.1"/>
    </source>
</evidence>
<keyword evidence="2" id="KW-1185">Reference proteome</keyword>
<name>A0ACD4NHY8_9HYPH</name>
<reference evidence="1" key="1">
    <citation type="submission" date="2022-11" db="EMBL/GenBank/DDBJ databases">
        <title>beta-Carotene-producing bacterium, Jeongeuplla avenae sp. nov., alleviates the salt stress of Arabidopsis seedlings.</title>
        <authorList>
            <person name="Jiang L."/>
            <person name="Lee J."/>
        </authorList>
    </citation>
    <scope>NUCLEOTIDE SEQUENCE</scope>
    <source>
        <strain evidence="1">DY_R2A_6</strain>
    </source>
</reference>
<proteinExistence type="predicted"/>
<dbReference type="Proteomes" id="UP001163223">
    <property type="component" value="Chromosome"/>
</dbReference>